<accession>A0ABQ9U7H3</accession>
<reference evidence="1 2" key="1">
    <citation type="submission" date="2023-05" db="EMBL/GenBank/DDBJ databases">
        <title>B98-5 Cell Line De Novo Hybrid Assembly: An Optical Mapping Approach.</title>
        <authorList>
            <person name="Kananen K."/>
            <person name="Auerbach J.A."/>
            <person name="Kautto E."/>
            <person name="Blachly J.S."/>
        </authorList>
    </citation>
    <scope>NUCLEOTIDE SEQUENCE [LARGE SCALE GENOMIC DNA]</scope>
    <source>
        <strain evidence="1">B95-8</strain>
        <tissue evidence="1">Cell line</tissue>
    </source>
</reference>
<sequence length="122" mass="13372">MFLVPFALTGKTTASCLLSLFLISELFPKQDTPHQPFGIASISVVTSSSMQFVLTAKCTEAKSKELVIWAPTVVMRHLQCNRPNQIFGCASSDAISHIVTVELAEERSSHWKRCTQGSWGTG</sequence>
<name>A0ABQ9U7H3_SAGOE</name>
<gene>
    <name evidence="1" type="ORF">P7K49_029548</name>
</gene>
<protein>
    <recommendedName>
        <fullName evidence="3">Secreted protein</fullName>
    </recommendedName>
</protein>
<evidence type="ECO:0000313" key="2">
    <source>
        <dbReference type="Proteomes" id="UP001266305"/>
    </source>
</evidence>
<evidence type="ECO:0000313" key="1">
    <source>
        <dbReference type="EMBL" id="KAK2093019.1"/>
    </source>
</evidence>
<comment type="caution">
    <text evidence="1">The sequence shown here is derived from an EMBL/GenBank/DDBJ whole genome shotgun (WGS) entry which is preliminary data.</text>
</comment>
<proteinExistence type="predicted"/>
<organism evidence="1 2">
    <name type="scientific">Saguinus oedipus</name>
    <name type="common">Cotton-top tamarin</name>
    <name type="synonym">Oedipomidas oedipus</name>
    <dbReference type="NCBI Taxonomy" id="9490"/>
    <lineage>
        <taxon>Eukaryota</taxon>
        <taxon>Metazoa</taxon>
        <taxon>Chordata</taxon>
        <taxon>Craniata</taxon>
        <taxon>Vertebrata</taxon>
        <taxon>Euteleostomi</taxon>
        <taxon>Mammalia</taxon>
        <taxon>Eutheria</taxon>
        <taxon>Euarchontoglires</taxon>
        <taxon>Primates</taxon>
        <taxon>Haplorrhini</taxon>
        <taxon>Platyrrhini</taxon>
        <taxon>Cebidae</taxon>
        <taxon>Callitrichinae</taxon>
        <taxon>Saguinus</taxon>
    </lineage>
</organism>
<dbReference type="EMBL" id="JASSZA010000015">
    <property type="protein sequence ID" value="KAK2093019.1"/>
    <property type="molecule type" value="Genomic_DNA"/>
</dbReference>
<dbReference type="Proteomes" id="UP001266305">
    <property type="component" value="Unassembled WGS sequence"/>
</dbReference>
<evidence type="ECO:0008006" key="3">
    <source>
        <dbReference type="Google" id="ProtNLM"/>
    </source>
</evidence>
<keyword evidence="2" id="KW-1185">Reference proteome</keyword>